<keyword evidence="3" id="KW-1185">Reference proteome</keyword>
<accession>A0ABR1JU02</accession>
<sequence length="759" mass="86255">MAKKKGKSSSEPKSPANQSPPEPTTAPSSTCQTLEEDEITDCSRPATHRSKNLMRCQLHHKQYVKMYKDYKNASNIVDELVSGGVKVPGKKEIEKYEDWRKCIEKGRWIKKYVEAIRVEKTGREIHSRRFFLKIDEGHKKRMKRLTKEMVNTIEALDAVQGRAFKLYNMENNPDYESQVPSLDEVHKIKSAAELVETNSQVWTTKAKPREDESEDDNLIELKLREEKERLLFVVEPILNPFPEMESTQGHKDPKTYTQRQKAITHNFIHQYARRLIFYDPILYEKAKDKVSFKDFFLHPDFTLDDMYRYMVLSTKQLEIGLPWVKDSMIEACVMASLDIKDKVGAANIGPLDARIKILGGWIYNRRHGGLITNEVWWNMLKGMTPIPANIENRFVRLCNNFDDLHSFLSFIALDWNMVEKPPSWCGKECHAFRNHLSLSGVVVADMISPHMPFSGPVPTRLPAKRQGMITWAEVETRAYMFGAVRNEPDKFTEAFLNELRARPDLFCVITRSDTDPGQKLETFGGMESEPLPQMRARNFEAPFSTPDNVPAGYGGWDKRAERTGFDILYSTKEPARGYLVSAAQESGWFFYFKQFPVKYFVIIDLQPGRPVFHLSRAVAWAALRAQGFAEGEYTERKYARASDQLFQKHAKERLAWMGNDSAWSTTSMEFPDSNSQGGKVADPPRSDENTGSVSTASSSARASSSADPGIQKQRNDGVSSGVKGEVKNGPSSSSRDTGPDPSRALPKLRGMFASSRSSK</sequence>
<protein>
    <submittedName>
        <fullName evidence="2">Uncharacterized protein</fullName>
    </submittedName>
</protein>
<name>A0ABR1JU02_9AGAR</name>
<evidence type="ECO:0000313" key="3">
    <source>
        <dbReference type="Proteomes" id="UP001498398"/>
    </source>
</evidence>
<feature type="region of interest" description="Disordered" evidence="1">
    <location>
        <begin position="1"/>
        <end position="46"/>
    </location>
</feature>
<reference evidence="2 3" key="1">
    <citation type="submission" date="2024-01" db="EMBL/GenBank/DDBJ databases">
        <title>A draft genome for the cacao thread blight pathogen Marasmiellus scandens.</title>
        <authorList>
            <person name="Baruah I.K."/>
            <person name="Leung J."/>
            <person name="Bukari Y."/>
            <person name="Amoako-Attah I."/>
            <person name="Meinhardt L.W."/>
            <person name="Bailey B.A."/>
            <person name="Cohen S.P."/>
        </authorList>
    </citation>
    <scope>NUCLEOTIDE SEQUENCE [LARGE SCALE GENOMIC DNA]</scope>
    <source>
        <strain evidence="2 3">GH-19</strain>
    </source>
</reference>
<feature type="compositionally biased region" description="Low complexity" evidence="1">
    <location>
        <begin position="692"/>
        <end position="706"/>
    </location>
</feature>
<proteinExistence type="predicted"/>
<comment type="caution">
    <text evidence="2">The sequence shown here is derived from an EMBL/GenBank/DDBJ whole genome shotgun (WGS) entry which is preliminary data.</text>
</comment>
<feature type="compositionally biased region" description="Polar residues" evidence="1">
    <location>
        <begin position="667"/>
        <end position="677"/>
    </location>
</feature>
<feature type="region of interest" description="Disordered" evidence="1">
    <location>
        <begin position="667"/>
        <end position="759"/>
    </location>
</feature>
<organism evidence="2 3">
    <name type="scientific">Marasmiellus scandens</name>
    <dbReference type="NCBI Taxonomy" id="2682957"/>
    <lineage>
        <taxon>Eukaryota</taxon>
        <taxon>Fungi</taxon>
        <taxon>Dikarya</taxon>
        <taxon>Basidiomycota</taxon>
        <taxon>Agaricomycotina</taxon>
        <taxon>Agaricomycetes</taxon>
        <taxon>Agaricomycetidae</taxon>
        <taxon>Agaricales</taxon>
        <taxon>Marasmiineae</taxon>
        <taxon>Omphalotaceae</taxon>
        <taxon>Marasmiellus</taxon>
    </lineage>
</organism>
<gene>
    <name evidence="2" type="ORF">VKT23_006197</name>
</gene>
<dbReference type="EMBL" id="JBANRG010000007">
    <property type="protein sequence ID" value="KAK7464988.1"/>
    <property type="molecule type" value="Genomic_DNA"/>
</dbReference>
<evidence type="ECO:0000313" key="2">
    <source>
        <dbReference type="EMBL" id="KAK7464988.1"/>
    </source>
</evidence>
<dbReference type="Proteomes" id="UP001498398">
    <property type="component" value="Unassembled WGS sequence"/>
</dbReference>
<evidence type="ECO:0000256" key="1">
    <source>
        <dbReference type="SAM" id="MobiDB-lite"/>
    </source>
</evidence>